<dbReference type="InterPro" id="IPR035595">
    <property type="entry name" value="UDP_glycos_trans_CS"/>
</dbReference>
<dbReference type="Pfam" id="PF00201">
    <property type="entry name" value="UDPGT"/>
    <property type="match status" value="1"/>
</dbReference>
<dbReference type="GO" id="GO:0035251">
    <property type="term" value="F:UDP-glucosyltransferase activity"/>
    <property type="evidence" value="ECO:0007669"/>
    <property type="project" value="TreeGrafter"/>
</dbReference>
<accession>A0A161YLJ5</accession>
<protein>
    <recommendedName>
        <fullName evidence="7">Glycosyltransferase</fullName>
        <ecNumber evidence="7">2.4.1.-</ecNumber>
    </recommendedName>
</protein>
<dbReference type="Gene3D" id="3.40.50.2000">
    <property type="entry name" value="Glycogen Phosphorylase B"/>
    <property type="match status" value="2"/>
</dbReference>
<dbReference type="Proteomes" id="UP000077755">
    <property type="component" value="Chromosome 5"/>
</dbReference>
<dbReference type="PANTHER" id="PTHR48047:SF237">
    <property type="entry name" value="UDP-GLYCOSYLTRANSFERASE 73C3-LIKE"/>
    <property type="match status" value="1"/>
</dbReference>
<proteinExistence type="inferred from homology"/>
<comment type="pathway">
    <text evidence="1">Secondary metabolite biosynthesis; terpenoid biosynthesis.</text>
</comment>
<evidence type="ECO:0000256" key="2">
    <source>
        <dbReference type="ARBA" id="ARBA00009995"/>
    </source>
</evidence>
<dbReference type="Pfam" id="PF26168">
    <property type="entry name" value="Glyco_transf_N"/>
    <property type="match status" value="1"/>
</dbReference>
<dbReference type="InterPro" id="IPR002213">
    <property type="entry name" value="UDP_glucos_trans"/>
</dbReference>
<comment type="similarity">
    <text evidence="2 6">Belongs to the UDP-glycosyltransferase family.</text>
</comment>
<name>A0A161YLJ5_DAUCS</name>
<dbReference type="InterPro" id="IPR058980">
    <property type="entry name" value="Glyco_transf_N"/>
</dbReference>
<sequence>MQTPSHKQLHFVFIPLMSPGHLMPIVDMARLFAQHGTVVTIISTPLNSKRFRSIVDRAVESGLEIRLLDLDFPAAEAGLPEGCENMDSISRDMIKNFFVASQMLQRPFEELFDQLSPRPSCIVSGKNLAWTVETARKMKIPRLFFDGMGCFSFSCTHHLKMSEEFSSVSSRFESVLVPGLPHQIKLAKAQLPEALNPGGSGDLNDVRKKMTEAESIADGIIVNTFEELESEYVSEFKRIKGGEVWCIGPLSSCNKLNSDKAERGNFSDSPESEIDCLKWLDLQEPESVIYACLGSISSLTASQLKELGLGLEASNRPFIWVIRGGQKSRELEKWIEEENFEERTKRRGFLLRGWAPQLLILSHSSIGGFLTHCGWNSTLEGVSAGKPIIACPLFAEQFINEKLVVQVLGTGVSVGVEAAVTWGMEDKFGLVMKREDVKNAIEIVMDKVGGQERRKKARELGEMAKMAIEEGGSSYFNMKSLLQFVMAKNELISHD</sequence>
<gene>
    <name evidence="9" type="ORF">DCAR_0520237</name>
</gene>
<dbReference type="SUPFAM" id="SSF53756">
    <property type="entry name" value="UDP-Glycosyltransferase/glycogen phosphorylase"/>
    <property type="match status" value="1"/>
</dbReference>
<evidence type="ECO:0000256" key="7">
    <source>
        <dbReference type="RuleBase" id="RU362057"/>
    </source>
</evidence>
<keyword evidence="10" id="KW-1185">Reference proteome</keyword>
<evidence type="ECO:0000256" key="3">
    <source>
        <dbReference type="ARBA" id="ARBA00022676"/>
    </source>
</evidence>
<evidence type="ECO:0000256" key="4">
    <source>
        <dbReference type="ARBA" id="ARBA00022679"/>
    </source>
</evidence>
<evidence type="ECO:0000256" key="6">
    <source>
        <dbReference type="RuleBase" id="RU003718"/>
    </source>
</evidence>
<dbReference type="FunFam" id="3.40.50.2000:FF:000071">
    <property type="entry name" value="Glycosyltransferase"/>
    <property type="match status" value="1"/>
</dbReference>
<evidence type="ECO:0000259" key="8">
    <source>
        <dbReference type="Pfam" id="PF26168"/>
    </source>
</evidence>
<dbReference type="CDD" id="cd03784">
    <property type="entry name" value="GT1_Gtf-like"/>
    <property type="match status" value="1"/>
</dbReference>
<keyword evidence="5" id="KW-0414">Isoprene biosynthesis</keyword>
<dbReference type="FunFam" id="3.40.50.2000:FF:000047">
    <property type="entry name" value="Glycosyltransferase"/>
    <property type="match status" value="1"/>
</dbReference>
<reference evidence="9" key="2">
    <citation type="submission" date="2022-03" db="EMBL/GenBank/DDBJ databases">
        <title>Draft title - Genomic analysis of global carrot germplasm unveils the trajectory of domestication and the origin of high carotenoid orange carrot.</title>
        <authorList>
            <person name="Iorizzo M."/>
            <person name="Ellison S."/>
            <person name="Senalik D."/>
            <person name="Macko-Podgorni A."/>
            <person name="Grzebelus D."/>
            <person name="Bostan H."/>
            <person name="Rolling W."/>
            <person name="Curaba J."/>
            <person name="Simon P."/>
        </authorList>
    </citation>
    <scope>NUCLEOTIDE SEQUENCE</scope>
    <source>
        <tissue evidence="9">Leaf</tissue>
    </source>
</reference>
<dbReference type="EC" id="2.4.1.-" evidence="7"/>
<evidence type="ECO:0000313" key="9">
    <source>
        <dbReference type="EMBL" id="WOH00861.1"/>
    </source>
</evidence>
<dbReference type="AlphaFoldDB" id="A0A161YLJ5"/>
<organism evidence="9 10">
    <name type="scientific">Daucus carota subsp. sativus</name>
    <name type="common">Carrot</name>
    <dbReference type="NCBI Taxonomy" id="79200"/>
    <lineage>
        <taxon>Eukaryota</taxon>
        <taxon>Viridiplantae</taxon>
        <taxon>Streptophyta</taxon>
        <taxon>Embryophyta</taxon>
        <taxon>Tracheophyta</taxon>
        <taxon>Spermatophyta</taxon>
        <taxon>Magnoliopsida</taxon>
        <taxon>eudicotyledons</taxon>
        <taxon>Gunneridae</taxon>
        <taxon>Pentapetalae</taxon>
        <taxon>asterids</taxon>
        <taxon>campanulids</taxon>
        <taxon>Apiales</taxon>
        <taxon>Apiaceae</taxon>
        <taxon>Apioideae</taxon>
        <taxon>Scandiceae</taxon>
        <taxon>Daucinae</taxon>
        <taxon>Daucus</taxon>
        <taxon>Daucus sect. Daucus</taxon>
    </lineage>
</organism>
<evidence type="ECO:0000256" key="5">
    <source>
        <dbReference type="ARBA" id="ARBA00023229"/>
    </source>
</evidence>
<dbReference type="EMBL" id="CP093347">
    <property type="protein sequence ID" value="WOH00861.1"/>
    <property type="molecule type" value="Genomic_DNA"/>
</dbReference>
<dbReference type="OMA" id="CTHKLEV"/>
<reference evidence="9" key="1">
    <citation type="journal article" date="2016" name="Nat. Genet.">
        <title>A high-quality carrot genome assembly provides new insights into carotenoid accumulation and asterid genome evolution.</title>
        <authorList>
            <person name="Iorizzo M."/>
            <person name="Ellison S."/>
            <person name="Senalik D."/>
            <person name="Zeng P."/>
            <person name="Satapoomin P."/>
            <person name="Huang J."/>
            <person name="Bowman M."/>
            <person name="Iovene M."/>
            <person name="Sanseverino W."/>
            <person name="Cavagnaro P."/>
            <person name="Yildiz M."/>
            <person name="Macko-Podgorni A."/>
            <person name="Moranska E."/>
            <person name="Grzebelus E."/>
            <person name="Grzebelus D."/>
            <person name="Ashrafi H."/>
            <person name="Zheng Z."/>
            <person name="Cheng S."/>
            <person name="Spooner D."/>
            <person name="Van Deynze A."/>
            <person name="Simon P."/>
        </authorList>
    </citation>
    <scope>NUCLEOTIDE SEQUENCE</scope>
    <source>
        <tissue evidence="9">Leaf</tissue>
    </source>
</reference>
<dbReference type="OrthoDB" id="5835829at2759"/>
<feature type="domain" description="Glycosyltransferase N-terminal" evidence="8">
    <location>
        <begin position="10"/>
        <end position="251"/>
    </location>
</feature>
<keyword evidence="3 6" id="KW-0328">Glycosyltransferase</keyword>
<dbReference type="PROSITE" id="PS00375">
    <property type="entry name" value="UDPGT"/>
    <property type="match status" value="1"/>
</dbReference>
<evidence type="ECO:0000256" key="1">
    <source>
        <dbReference type="ARBA" id="ARBA00004721"/>
    </source>
</evidence>
<evidence type="ECO:0000313" key="10">
    <source>
        <dbReference type="Proteomes" id="UP000077755"/>
    </source>
</evidence>
<dbReference type="GO" id="GO:0016114">
    <property type="term" value="P:terpenoid biosynthetic process"/>
    <property type="evidence" value="ECO:0007669"/>
    <property type="project" value="UniProtKB-UniPathway"/>
</dbReference>
<keyword evidence="4 6" id="KW-0808">Transferase</keyword>
<dbReference type="PANTHER" id="PTHR48047">
    <property type="entry name" value="GLYCOSYLTRANSFERASE"/>
    <property type="match status" value="1"/>
</dbReference>
<dbReference type="Gramene" id="KZM94419">
    <property type="protein sequence ID" value="KZM94419"/>
    <property type="gene ID" value="DCAR_017662"/>
</dbReference>